<accession>A0A8S5R1Q8</accession>
<keyword evidence="1" id="KW-1133">Transmembrane helix</keyword>
<evidence type="ECO:0000256" key="1">
    <source>
        <dbReference type="SAM" id="Phobius"/>
    </source>
</evidence>
<organism evidence="2">
    <name type="scientific">Myoviridae sp. ct78050</name>
    <dbReference type="NCBI Taxonomy" id="2826617"/>
    <lineage>
        <taxon>Viruses</taxon>
        <taxon>Duplodnaviria</taxon>
        <taxon>Heunggongvirae</taxon>
        <taxon>Uroviricota</taxon>
        <taxon>Caudoviricetes</taxon>
    </lineage>
</organism>
<sequence>MLFLKVILIILYLIIGACIYSVAHKECPDVQDFVANLLHFRADQRNICVSKRNL</sequence>
<protein>
    <submittedName>
        <fullName evidence="2">Uncharacterized protein</fullName>
    </submittedName>
</protein>
<reference evidence="2" key="1">
    <citation type="journal article" date="2021" name="Proc. Natl. Acad. Sci. U.S.A.">
        <title>A Catalog of Tens of Thousands of Viruses from Human Metagenomes Reveals Hidden Associations with Chronic Diseases.</title>
        <authorList>
            <person name="Tisza M.J."/>
            <person name="Buck C.B."/>
        </authorList>
    </citation>
    <scope>NUCLEOTIDE SEQUENCE</scope>
    <source>
        <strain evidence="2">Ct78050</strain>
    </source>
</reference>
<feature type="transmembrane region" description="Helical" evidence="1">
    <location>
        <begin position="6"/>
        <end position="23"/>
    </location>
</feature>
<keyword evidence="1" id="KW-0472">Membrane</keyword>
<name>A0A8S5R1Q8_9CAUD</name>
<dbReference type="PROSITE" id="PS51257">
    <property type="entry name" value="PROKAR_LIPOPROTEIN"/>
    <property type="match status" value="1"/>
</dbReference>
<keyword evidence="1" id="KW-0812">Transmembrane</keyword>
<evidence type="ECO:0000313" key="2">
    <source>
        <dbReference type="EMBL" id="DAE25027.1"/>
    </source>
</evidence>
<proteinExistence type="predicted"/>
<dbReference type="EMBL" id="BK015791">
    <property type="protein sequence ID" value="DAE25027.1"/>
    <property type="molecule type" value="Genomic_DNA"/>
</dbReference>